<feature type="transmembrane region" description="Helical" evidence="9">
    <location>
        <begin position="80"/>
        <end position="98"/>
    </location>
</feature>
<sequence length="255" mass="26616">MIAIRQPWQVTFAVTLALLPPVLTMLDRNGNAALRVLVTALVVSLIWELIFTRARRQPPSWHGIATALIVSVMAPTDLPLWHLALALSFGIVIGEQVFGGRGFGFLNAAAVSLAFLIFAFPGTVLPEPGPDLGYATLPGLALLLALGLVFWRVLVALAIGLIAGFAVVNGTAPEPETFLAALFAATFLVADPVASAATQAGRWLYGIVAGLLAAFFSATGLASAVVFAALLAGLVAPLIDDIVIRARTGRRSARG</sequence>
<keyword evidence="5 9" id="KW-0812">Transmembrane</keyword>
<keyword evidence="4" id="KW-0288">FMN</keyword>
<evidence type="ECO:0000256" key="3">
    <source>
        <dbReference type="ARBA" id="ARBA00022630"/>
    </source>
</evidence>
<dbReference type="PANTHER" id="PTHR30578">
    <property type="entry name" value="ELECTRON TRANSPORT COMPLEX PROTEIN RNFD"/>
    <property type="match status" value="1"/>
</dbReference>
<keyword evidence="8 9" id="KW-0472">Membrane</keyword>
<evidence type="ECO:0000256" key="1">
    <source>
        <dbReference type="ARBA" id="ARBA00022448"/>
    </source>
</evidence>
<gene>
    <name evidence="10" type="ORF">OEZ71_15495</name>
</gene>
<keyword evidence="3" id="KW-0285">Flavoprotein</keyword>
<protein>
    <submittedName>
        <fullName evidence="10">RnfABCDGE type electron transport complex subunit D</fullName>
    </submittedName>
</protein>
<proteinExistence type="predicted"/>
<dbReference type="InterPro" id="IPR004338">
    <property type="entry name" value="NqrB/RnfD"/>
</dbReference>
<feature type="transmembrane region" description="Helical" evidence="9">
    <location>
        <begin position="32"/>
        <end position="51"/>
    </location>
</feature>
<evidence type="ECO:0000256" key="2">
    <source>
        <dbReference type="ARBA" id="ARBA00022553"/>
    </source>
</evidence>
<keyword evidence="7 9" id="KW-1133">Transmembrane helix</keyword>
<reference evidence="10 11" key="1">
    <citation type="submission" date="2022-10" db="EMBL/GenBank/DDBJ databases">
        <title>Defluviimonas sp. nov., isolated from ocean surface sediments.</title>
        <authorList>
            <person name="He W."/>
            <person name="Wang L."/>
            <person name="Zhang D.-F."/>
        </authorList>
    </citation>
    <scope>NUCLEOTIDE SEQUENCE [LARGE SCALE GENOMIC DNA]</scope>
    <source>
        <strain evidence="10 11">WL0050</strain>
    </source>
</reference>
<dbReference type="Pfam" id="PF03116">
    <property type="entry name" value="NQR2_RnfD_RnfE"/>
    <property type="match status" value="2"/>
</dbReference>
<evidence type="ECO:0000256" key="5">
    <source>
        <dbReference type="ARBA" id="ARBA00022692"/>
    </source>
</evidence>
<accession>A0ABT2ZRB7</accession>
<feature type="transmembrane region" description="Helical" evidence="9">
    <location>
        <begin position="203"/>
        <end position="236"/>
    </location>
</feature>
<dbReference type="RefSeq" id="WP_263740939.1">
    <property type="nucleotide sequence ID" value="NZ_JAOWKZ010000004.1"/>
</dbReference>
<feature type="transmembrane region" description="Helical" evidence="9">
    <location>
        <begin position="178"/>
        <end position="197"/>
    </location>
</feature>
<evidence type="ECO:0000256" key="7">
    <source>
        <dbReference type="ARBA" id="ARBA00022989"/>
    </source>
</evidence>
<evidence type="ECO:0000313" key="11">
    <source>
        <dbReference type="Proteomes" id="UP001652564"/>
    </source>
</evidence>
<feature type="transmembrane region" description="Helical" evidence="9">
    <location>
        <begin position="105"/>
        <end position="125"/>
    </location>
</feature>
<organism evidence="10 11">
    <name type="scientific">Albidovulum litorale</name>
    <dbReference type="NCBI Taxonomy" id="2984134"/>
    <lineage>
        <taxon>Bacteria</taxon>
        <taxon>Pseudomonadati</taxon>
        <taxon>Pseudomonadota</taxon>
        <taxon>Alphaproteobacteria</taxon>
        <taxon>Rhodobacterales</taxon>
        <taxon>Paracoccaceae</taxon>
        <taxon>Albidovulum</taxon>
    </lineage>
</organism>
<keyword evidence="6" id="KW-1278">Translocase</keyword>
<keyword evidence="2" id="KW-0597">Phosphoprotein</keyword>
<evidence type="ECO:0000256" key="4">
    <source>
        <dbReference type="ARBA" id="ARBA00022643"/>
    </source>
</evidence>
<name>A0ABT2ZRB7_9RHOB</name>
<evidence type="ECO:0000256" key="9">
    <source>
        <dbReference type="SAM" id="Phobius"/>
    </source>
</evidence>
<evidence type="ECO:0000256" key="6">
    <source>
        <dbReference type="ARBA" id="ARBA00022967"/>
    </source>
</evidence>
<comment type="caution">
    <text evidence="10">The sequence shown here is derived from an EMBL/GenBank/DDBJ whole genome shotgun (WGS) entry which is preliminary data.</text>
</comment>
<evidence type="ECO:0000313" key="10">
    <source>
        <dbReference type="EMBL" id="MCV2873703.1"/>
    </source>
</evidence>
<evidence type="ECO:0000256" key="8">
    <source>
        <dbReference type="ARBA" id="ARBA00023136"/>
    </source>
</evidence>
<keyword evidence="1" id="KW-0813">Transport</keyword>
<dbReference type="PANTHER" id="PTHR30578:SF1">
    <property type="entry name" value="NA(+)-TRANSLOCATING NADH-QUINONE REDUCTASE SUBUNIT B"/>
    <property type="match status" value="1"/>
</dbReference>
<feature type="transmembrane region" description="Helical" evidence="9">
    <location>
        <begin position="137"/>
        <end position="166"/>
    </location>
</feature>
<keyword evidence="11" id="KW-1185">Reference proteome</keyword>
<dbReference type="Proteomes" id="UP001652564">
    <property type="component" value="Unassembled WGS sequence"/>
</dbReference>
<dbReference type="EMBL" id="JAOWKZ010000004">
    <property type="protein sequence ID" value="MCV2873703.1"/>
    <property type="molecule type" value="Genomic_DNA"/>
</dbReference>